<keyword evidence="3" id="KW-1185">Reference proteome</keyword>
<evidence type="ECO:0000313" key="2">
    <source>
        <dbReference type="EMBL" id="KAG9242116.1"/>
    </source>
</evidence>
<organism evidence="2 3">
    <name type="scientific">Calycina marina</name>
    <dbReference type="NCBI Taxonomy" id="1763456"/>
    <lineage>
        <taxon>Eukaryota</taxon>
        <taxon>Fungi</taxon>
        <taxon>Dikarya</taxon>
        <taxon>Ascomycota</taxon>
        <taxon>Pezizomycotina</taxon>
        <taxon>Leotiomycetes</taxon>
        <taxon>Helotiales</taxon>
        <taxon>Pezizellaceae</taxon>
        <taxon>Calycina</taxon>
    </lineage>
</organism>
<feature type="compositionally biased region" description="Polar residues" evidence="1">
    <location>
        <begin position="276"/>
        <end position="285"/>
    </location>
</feature>
<name>A0A9P8CEA5_9HELO</name>
<gene>
    <name evidence="2" type="ORF">BJ878DRAFT_188460</name>
</gene>
<feature type="compositionally biased region" description="Low complexity" evidence="1">
    <location>
        <begin position="115"/>
        <end position="128"/>
    </location>
</feature>
<feature type="compositionally biased region" description="Polar residues" evidence="1">
    <location>
        <begin position="129"/>
        <end position="140"/>
    </location>
</feature>
<dbReference type="AlphaFoldDB" id="A0A9P8CEA5"/>
<feature type="region of interest" description="Disordered" evidence="1">
    <location>
        <begin position="232"/>
        <end position="351"/>
    </location>
</feature>
<feature type="compositionally biased region" description="Polar residues" evidence="1">
    <location>
        <begin position="93"/>
        <end position="103"/>
    </location>
</feature>
<sequence>MEPPFKDTEQRFLLAEAIKHSDIPLDRLVRVLTDGNVTPDWEQMQIPHSRNVNSCRRTWDILRNEVRTGLTSSSYYQQQHPSAPSSSHKRRSTLNQYDSSGEISSPKRRQSGTDITTTRTIQPKPTTTALASPQQYSPSTLGPGEPGKKKRGRPSKAEIEKRNRVATERGEILPLDDPITSTGPEGMAVTMGVSGAHRDRDILPSPKIFPPIMSMPDNPNQRHPIAAMISATPLHTPSSEQRSPFRIQAEGEANQGADARNKRGRLASKPAKPGESSFQLTTNPSQNPPYYDPVRMHTTPAYPATTSAHSMTASSPRRNESENPPPSFPPTYTPHTEYPSYSQQSDPHERC</sequence>
<evidence type="ECO:0000256" key="1">
    <source>
        <dbReference type="SAM" id="MobiDB-lite"/>
    </source>
</evidence>
<proteinExistence type="predicted"/>
<feature type="compositionally biased region" description="Basic and acidic residues" evidence="1">
    <location>
        <begin position="155"/>
        <end position="171"/>
    </location>
</feature>
<feature type="compositionally biased region" description="Polar residues" evidence="1">
    <location>
        <begin position="233"/>
        <end position="242"/>
    </location>
</feature>
<evidence type="ECO:0000313" key="3">
    <source>
        <dbReference type="Proteomes" id="UP000887226"/>
    </source>
</evidence>
<protein>
    <submittedName>
        <fullName evidence="2">Uncharacterized protein</fullName>
    </submittedName>
</protein>
<feature type="compositionally biased region" description="Pro residues" evidence="1">
    <location>
        <begin position="323"/>
        <end position="332"/>
    </location>
</feature>
<dbReference type="EMBL" id="MU254111">
    <property type="protein sequence ID" value="KAG9242116.1"/>
    <property type="molecule type" value="Genomic_DNA"/>
</dbReference>
<feature type="compositionally biased region" description="Low complexity" evidence="1">
    <location>
        <begin position="304"/>
        <end position="315"/>
    </location>
</feature>
<comment type="caution">
    <text evidence="2">The sequence shown here is derived from an EMBL/GenBank/DDBJ whole genome shotgun (WGS) entry which is preliminary data.</text>
</comment>
<accession>A0A9P8CEA5</accession>
<feature type="region of interest" description="Disordered" evidence="1">
    <location>
        <begin position="72"/>
        <end position="184"/>
    </location>
</feature>
<dbReference type="Proteomes" id="UP000887226">
    <property type="component" value="Unassembled WGS sequence"/>
</dbReference>
<feature type="compositionally biased region" description="Low complexity" evidence="1">
    <location>
        <begin position="72"/>
        <end position="86"/>
    </location>
</feature>
<dbReference type="OrthoDB" id="5371646at2759"/>
<reference evidence="2" key="1">
    <citation type="journal article" date="2021" name="IMA Fungus">
        <title>Genomic characterization of three marine fungi, including Emericellopsis atlantica sp. nov. with signatures of a generalist lifestyle and marine biomass degradation.</title>
        <authorList>
            <person name="Hagestad O.C."/>
            <person name="Hou L."/>
            <person name="Andersen J.H."/>
            <person name="Hansen E.H."/>
            <person name="Altermark B."/>
            <person name="Li C."/>
            <person name="Kuhnert E."/>
            <person name="Cox R.J."/>
            <person name="Crous P.W."/>
            <person name="Spatafora J.W."/>
            <person name="Lail K."/>
            <person name="Amirebrahimi M."/>
            <person name="Lipzen A."/>
            <person name="Pangilinan J."/>
            <person name="Andreopoulos W."/>
            <person name="Hayes R.D."/>
            <person name="Ng V."/>
            <person name="Grigoriev I.V."/>
            <person name="Jackson S.A."/>
            <person name="Sutton T.D.S."/>
            <person name="Dobson A.D.W."/>
            <person name="Rama T."/>
        </authorList>
    </citation>
    <scope>NUCLEOTIDE SEQUENCE</scope>
    <source>
        <strain evidence="2">TRa3180A</strain>
    </source>
</reference>